<evidence type="ECO:0000313" key="1">
    <source>
        <dbReference type="EnsemblPlants" id="TuG1812G0300001785.01.T01"/>
    </source>
</evidence>
<accession>A0A8R7TSV8</accession>
<name>A0A8R7TSV8_TRIUA</name>
<proteinExistence type="predicted"/>
<keyword evidence="2" id="KW-1185">Reference proteome</keyword>
<dbReference type="EnsemblPlants" id="TuG1812G0300001785.01.T01">
    <property type="protein sequence ID" value="TuG1812G0300001785.01.T01"/>
    <property type="gene ID" value="TuG1812G0300001785.01"/>
</dbReference>
<sequence>MAPCDSFSRKPTTRWPDQENSCMRLLRQQQPPPPPPLRRPDLSRPGASYRRFLKNVRLVAYGLSLVWAFTL</sequence>
<reference evidence="2" key="1">
    <citation type="journal article" date="2013" name="Nature">
        <title>Draft genome of the wheat A-genome progenitor Triticum urartu.</title>
        <authorList>
            <person name="Ling H.Q."/>
            <person name="Zhao S."/>
            <person name="Liu D."/>
            <person name="Wang J."/>
            <person name="Sun H."/>
            <person name="Zhang C."/>
            <person name="Fan H."/>
            <person name="Li D."/>
            <person name="Dong L."/>
            <person name="Tao Y."/>
            <person name="Gao C."/>
            <person name="Wu H."/>
            <person name="Li Y."/>
            <person name="Cui Y."/>
            <person name="Guo X."/>
            <person name="Zheng S."/>
            <person name="Wang B."/>
            <person name="Yu K."/>
            <person name="Liang Q."/>
            <person name="Yang W."/>
            <person name="Lou X."/>
            <person name="Chen J."/>
            <person name="Feng M."/>
            <person name="Jian J."/>
            <person name="Zhang X."/>
            <person name="Luo G."/>
            <person name="Jiang Y."/>
            <person name="Liu J."/>
            <person name="Wang Z."/>
            <person name="Sha Y."/>
            <person name="Zhang B."/>
            <person name="Wu H."/>
            <person name="Tang D."/>
            <person name="Shen Q."/>
            <person name="Xue P."/>
            <person name="Zou S."/>
            <person name="Wang X."/>
            <person name="Liu X."/>
            <person name="Wang F."/>
            <person name="Yang Y."/>
            <person name="An X."/>
            <person name="Dong Z."/>
            <person name="Zhang K."/>
            <person name="Zhang X."/>
            <person name="Luo M.C."/>
            <person name="Dvorak J."/>
            <person name="Tong Y."/>
            <person name="Wang J."/>
            <person name="Yang H."/>
            <person name="Li Z."/>
            <person name="Wang D."/>
            <person name="Zhang A."/>
            <person name="Wang J."/>
        </authorList>
    </citation>
    <scope>NUCLEOTIDE SEQUENCE</scope>
    <source>
        <strain evidence="2">cv. G1812</strain>
    </source>
</reference>
<dbReference type="Gramene" id="TuG1812G0300001785.01.T01">
    <property type="protein sequence ID" value="TuG1812G0300001785.01.T01"/>
    <property type="gene ID" value="TuG1812G0300001785.01"/>
</dbReference>
<reference evidence="1" key="3">
    <citation type="submission" date="2022-06" db="UniProtKB">
        <authorList>
            <consortium name="EnsemblPlants"/>
        </authorList>
    </citation>
    <scope>IDENTIFICATION</scope>
</reference>
<organism evidence="1 2">
    <name type="scientific">Triticum urartu</name>
    <name type="common">Red wild einkorn</name>
    <name type="synonym">Crithodium urartu</name>
    <dbReference type="NCBI Taxonomy" id="4572"/>
    <lineage>
        <taxon>Eukaryota</taxon>
        <taxon>Viridiplantae</taxon>
        <taxon>Streptophyta</taxon>
        <taxon>Embryophyta</taxon>
        <taxon>Tracheophyta</taxon>
        <taxon>Spermatophyta</taxon>
        <taxon>Magnoliopsida</taxon>
        <taxon>Liliopsida</taxon>
        <taxon>Poales</taxon>
        <taxon>Poaceae</taxon>
        <taxon>BOP clade</taxon>
        <taxon>Pooideae</taxon>
        <taxon>Triticodae</taxon>
        <taxon>Triticeae</taxon>
        <taxon>Triticinae</taxon>
        <taxon>Triticum</taxon>
    </lineage>
</organism>
<dbReference type="Proteomes" id="UP000015106">
    <property type="component" value="Chromosome 3"/>
</dbReference>
<protein>
    <submittedName>
        <fullName evidence="1">Uncharacterized protein</fullName>
    </submittedName>
</protein>
<reference evidence="1" key="2">
    <citation type="submission" date="2018-03" db="EMBL/GenBank/DDBJ databases">
        <title>The Triticum urartu genome reveals the dynamic nature of wheat genome evolution.</title>
        <authorList>
            <person name="Ling H."/>
            <person name="Ma B."/>
            <person name="Shi X."/>
            <person name="Liu H."/>
            <person name="Dong L."/>
            <person name="Sun H."/>
            <person name="Cao Y."/>
            <person name="Gao Q."/>
            <person name="Zheng S."/>
            <person name="Li Y."/>
            <person name="Yu Y."/>
            <person name="Du H."/>
            <person name="Qi M."/>
            <person name="Li Y."/>
            <person name="Yu H."/>
            <person name="Cui Y."/>
            <person name="Wang N."/>
            <person name="Chen C."/>
            <person name="Wu H."/>
            <person name="Zhao Y."/>
            <person name="Zhang J."/>
            <person name="Li Y."/>
            <person name="Zhou W."/>
            <person name="Zhang B."/>
            <person name="Hu W."/>
            <person name="Eijk M."/>
            <person name="Tang J."/>
            <person name="Witsenboer H."/>
            <person name="Zhao S."/>
            <person name="Li Z."/>
            <person name="Zhang A."/>
            <person name="Wang D."/>
            <person name="Liang C."/>
        </authorList>
    </citation>
    <scope>NUCLEOTIDE SEQUENCE [LARGE SCALE GENOMIC DNA]</scope>
    <source>
        <strain evidence="1">cv. G1812</strain>
    </source>
</reference>
<evidence type="ECO:0000313" key="2">
    <source>
        <dbReference type="Proteomes" id="UP000015106"/>
    </source>
</evidence>
<dbReference type="AlphaFoldDB" id="A0A8R7TSV8"/>